<evidence type="ECO:0000313" key="1">
    <source>
        <dbReference type="EMBL" id="KAF5198621.1"/>
    </source>
</evidence>
<reference evidence="1 2" key="1">
    <citation type="submission" date="2020-06" db="EMBL/GenBank/DDBJ databases">
        <title>Transcriptomic and genomic resources for Thalictrum thalictroides and T. hernandezii: Facilitating candidate gene discovery in an emerging model plant lineage.</title>
        <authorList>
            <person name="Arias T."/>
            <person name="Riano-Pachon D.M."/>
            <person name="Di Stilio V.S."/>
        </authorList>
    </citation>
    <scope>NUCLEOTIDE SEQUENCE [LARGE SCALE GENOMIC DNA]</scope>
    <source>
        <strain evidence="2">cv. WT478/WT964</strain>
        <tissue evidence="1">Leaves</tissue>
    </source>
</reference>
<evidence type="ECO:0000313" key="2">
    <source>
        <dbReference type="Proteomes" id="UP000554482"/>
    </source>
</evidence>
<comment type="caution">
    <text evidence="1">The sequence shown here is derived from an EMBL/GenBank/DDBJ whole genome shotgun (WGS) entry which is preliminary data.</text>
</comment>
<dbReference type="AlphaFoldDB" id="A0A7J6WMM7"/>
<protein>
    <submittedName>
        <fullName evidence="1">Uncharacterized protein</fullName>
    </submittedName>
</protein>
<organism evidence="1 2">
    <name type="scientific">Thalictrum thalictroides</name>
    <name type="common">Rue-anemone</name>
    <name type="synonym">Anemone thalictroides</name>
    <dbReference type="NCBI Taxonomy" id="46969"/>
    <lineage>
        <taxon>Eukaryota</taxon>
        <taxon>Viridiplantae</taxon>
        <taxon>Streptophyta</taxon>
        <taxon>Embryophyta</taxon>
        <taxon>Tracheophyta</taxon>
        <taxon>Spermatophyta</taxon>
        <taxon>Magnoliopsida</taxon>
        <taxon>Ranunculales</taxon>
        <taxon>Ranunculaceae</taxon>
        <taxon>Thalictroideae</taxon>
        <taxon>Thalictrum</taxon>
    </lineage>
</organism>
<keyword evidence="2" id="KW-1185">Reference proteome</keyword>
<sequence length="104" mass="11666">MRCGTILVKGEVQKVQHRRLKNGLASCINIRWRHTKETKTILRNARLFQFKTMMLIFTLNHSGKRDLTLVGTALISSPPSSAFSSSEGLLDLSYQMKVGSTKEG</sequence>
<gene>
    <name evidence="1" type="ORF">FRX31_011795</name>
</gene>
<accession>A0A7J6WMM7</accession>
<proteinExistence type="predicted"/>
<dbReference type="Proteomes" id="UP000554482">
    <property type="component" value="Unassembled WGS sequence"/>
</dbReference>
<name>A0A7J6WMM7_THATH</name>
<dbReference type="EMBL" id="JABWDY010013057">
    <property type="protein sequence ID" value="KAF5198621.1"/>
    <property type="molecule type" value="Genomic_DNA"/>
</dbReference>